<dbReference type="RefSeq" id="WP_181011820.1">
    <property type="nucleotide sequence ID" value="NZ_PQFZ01000005.1"/>
</dbReference>
<comment type="caution">
    <text evidence="2">The sequence shown here is derived from an EMBL/GenBank/DDBJ whole genome shotgun (WGS) entry which is preliminary data.</text>
</comment>
<dbReference type="InterPro" id="IPR052354">
    <property type="entry name" value="Cell_Wall_Dynamics_Protein"/>
</dbReference>
<proteinExistence type="predicted"/>
<organism evidence="2 3">
    <name type="scientific">Bosea psychrotolerans</name>
    <dbReference type="NCBI Taxonomy" id="1871628"/>
    <lineage>
        <taxon>Bacteria</taxon>
        <taxon>Pseudomonadati</taxon>
        <taxon>Pseudomonadota</taxon>
        <taxon>Alphaproteobacteria</taxon>
        <taxon>Hyphomicrobiales</taxon>
        <taxon>Boseaceae</taxon>
        <taxon>Bosea</taxon>
    </lineage>
</organism>
<gene>
    <name evidence="2" type="ORF">CYD53_105269</name>
</gene>
<dbReference type="InterPro" id="IPR036365">
    <property type="entry name" value="PGBD-like_sf"/>
</dbReference>
<evidence type="ECO:0000313" key="2">
    <source>
        <dbReference type="EMBL" id="POR52604.1"/>
    </source>
</evidence>
<protein>
    <submittedName>
        <fullName evidence="2">Putative chitinase</fullName>
    </submittedName>
</protein>
<accession>A0A2S4MD12</accession>
<evidence type="ECO:0000313" key="3">
    <source>
        <dbReference type="Proteomes" id="UP000236919"/>
    </source>
</evidence>
<dbReference type="SUPFAM" id="SSF47090">
    <property type="entry name" value="PGBD-like"/>
    <property type="match status" value="1"/>
</dbReference>
<dbReference type="PANTHER" id="PTHR34408">
    <property type="entry name" value="FAMILY PROTEIN, PUTATIVE-RELATED"/>
    <property type="match status" value="1"/>
</dbReference>
<dbReference type="SUPFAM" id="SSF53955">
    <property type="entry name" value="Lysozyme-like"/>
    <property type="match status" value="1"/>
</dbReference>
<keyword evidence="3" id="KW-1185">Reference proteome</keyword>
<dbReference type="InterPro" id="IPR023346">
    <property type="entry name" value="Lysozyme-like_dom_sf"/>
</dbReference>
<dbReference type="PANTHER" id="PTHR34408:SF1">
    <property type="entry name" value="GLYCOSYL HYDROLASE FAMILY 19 DOMAIN-CONTAINING PROTEIN HI_1415"/>
    <property type="match status" value="1"/>
</dbReference>
<sequence length="256" mass="28409">MISNWDLAKKAGIVGANRTEHFIAQLATETGGFRFLSENLNYSALRLRQIFPNRVSEDKAAELAHQPVKIANWVYGNRLGNHLPSDGWTYRGSGLIQLTGRANFRSRGSELKLRLEEEPELARNPLGAFQTAVAFWKARSISALADRDDIASVRKAINGGSNGLAETRIWLVRVRKYLNPRTNGFESPELSADEQSAVVDRLKALGFLSSEPGAFIDSDISAPLKKLQSSRGLEETGVLDEDTLYEITEPAYFRAE</sequence>
<dbReference type="EMBL" id="PQFZ01000005">
    <property type="protein sequence ID" value="POR52604.1"/>
    <property type="molecule type" value="Genomic_DNA"/>
</dbReference>
<feature type="domain" description="Peptidoglycan binding-like" evidence="1">
    <location>
        <begin position="197"/>
        <end position="245"/>
    </location>
</feature>
<dbReference type="InterPro" id="IPR002477">
    <property type="entry name" value="Peptidoglycan-bd-like"/>
</dbReference>
<dbReference type="Proteomes" id="UP000236919">
    <property type="component" value="Unassembled WGS sequence"/>
</dbReference>
<dbReference type="Gene3D" id="1.10.530.10">
    <property type="match status" value="1"/>
</dbReference>
<name>A0A2S4MD12_9HYPH</name>
<dbReference type="Pfam" id="PF01471">
    <property type="entry name" value="PG_binding_1"/>
    <property type="match status" value="1"/>
</dbReference>
<reference evidence="2 3" key="1">
    <citation type="submission" date="2018-01" db="EMBL/GenBank/DDBJ databases">
        <title>Genomic Encyclopedia of Type Strains, Phase III (KMG-III): the genomes of soil and plant-associated and newly described type strains.</title>
        <authorList>
            <person name="Whitman W."/>
        </authorList>
    </citation>
    <scope>NUCLEOTIDE SEQUENCE [LARGE SCALE GENOMIC DNA]</scope>
    <source>
        <strain evidence="2 3">1131</strain>
    </source>
</reference>
<dbReference type="AlphaFoldDB" id="A0A2S4MD12"/>
<evidence type="ECO:0000259" key="1">
    <source>
        <dbReference type="Pfam" id="PF01471"/>
    </source>
</evidence>